<keyword evidence="5 6" id="KW-0408">Iron</keyword>
<dbReference type="GO" id="GO:0005506">
    <property type="term" value="F:iron ion binding"/>
    <property type="evidence" value="ECO:0007669"/>
    <property type="project" value="InterPro"/>
</dbReference>
<comment type="caution">
    <text evidence="8">The sequence shown here is derived from an EMBL/GenBank/DDBJ whole genome shotgun (WGS) entry which is preliminary data.</text>
</comment>
<dbReference type="Proteomes" id="UP000324897">
    <property type="component" value="Unassembled WGS sequence"/>
</dbReference>
<dbReference type="Gene3D" id="1.10.630.10">
    <property type="entry name" value="Cytochrome P450"/>
    <property type="match status" value="1"/>
</dbReference>
<dbReference type="GO" id="GO:0016705">
    <property type="term" value="F:oxidoreductase activity, acting on paired donors, with incorporation or reduction of molecular oxygen"/>
    <property type="evidence" value="ECO:0007669"/>
    <property type="project" value="InterPro"/>
</dbReference>
<dbReference type="AlphaFoldDB" id="A0A5J9T2U5"/>
<dbReference type="InterPro" id="IPR017972">
    <property type="entry name" value="Cyt_P450_CS"/>
</dbReference>
<feature type="non-terminal residue" evidence="8">
    <location>
        <position position="1"/>
    </location>
</feature>
<evidence type="ECO:0000256" key="2">
    <source>
        <dbReference type="ARBA" id="ARBA00022617"/>
    </source>
</evidence>
<dbReference type="GO" id="GO:0020037">
    <property type="term" value="F:heme binding"/>
    <property type="evidence" value="ECO:0007669"/>
    <property type="project" value="InterPro"/>
</dbReference>
<dbReference type="Pfam" id="PF00067">
    <property type="entry name" value="p450"/>
    <property type="match status" value="1"/>
</dbReference>
<dbReference type="GO" id="GO:0004497">
    <property type="term" value="F:monooxygenase activity"/>
    <property type="evidence" value="ECO:0007669"/>
    <property type="project" value="UniProtKB-KW"/>
</dbReference>
<keyword evidence="9" id="KW-1185">Reference proteome</keyword>
<evidence type="ECO:0000313" key="8">
    <source>
        <dbReference type="EMBL" id="TVU05645.1"/>
    </source>
</evidence>
<proteinExistence type="inferred from homology"/>
<organism evidence="8 9">
    <name type="scientific">Eragrostis curvula</name>
    <name type="common">weeping love grass</name>
    <dbReference type="NCBI Taxonomy" id="38414"/>
    <lineage>
        <taxon>Eukaryota</taxon>
        <taxon>Viridiplantae</taxon>
        <taxon>Streptophyta</taxon>
        <taxon>Embryophyta</taxon>
        <taxon>Tracheophyta</taxon>
        <taxon>Spermatophyta</taxon>
        <taxon>Magnoliopsida</taxon>
        <taxon>Liliopsida</taxon>
        <taxon>Poales</taxon>
        <taxon>Poaceae</taxon>
        <taxon>PACMAD clade</taxon>
        <taxon>Chloridoideae</taxon>
        <taxon>Eragrostideae</taxon>
        <taxon>Eragrostidinae</taxon>
        <taxon>Eragrostis</taxon>
    </lineage>
</organism>
<keyword evidence="3 6" id="KW-0479">Metal-binding</keyword>
<feature type="binding site" description="axial binding residue" evidence="6">
    <location>
        <position position="129"/>
    </location>
    <ligand>
        <name>heme</name>
        <dbReference type="ChEBI" id="CHEBI:30413"/>
    </ligand>
    <ligandPart>
        <name>Fe</name>
        <dbReference type="ChEBI" id="CHEBI:18248"/>
    </ligandPart>
</feature>
<evidence type="ECO:0000256" key="5">
    <source>
        <dbReference type="ARBA" id="ARBA00023004"/>
    </source>
</evidence>
<sequence>MNASNILSSLFIRRTYLCRSSHGIQLPTLRTPLSSSSSSSSIYLNSASDDTYGPSAASASILSLPYLEAIAKETMRIHSVAPLLPLGDPALWDAPEKFMQSCLRFVGSKMDVKGQDFELLPFGSGRRMCPGYNSGLKMIQLILANLLHVFTWRLPDGMTGVLGRS</sequence>
<dbReference type="PRINTS" id="PR00465">
    <property type="entry name" value="EP450IV"/>
</dbReference>
<comment type="similarity">
    <text evidence="1 7">Belongs to the cytochrome P450 family.</text>
</comment>
<evidence type="ECO:0000256" key="1">
    <source>
        <dbReference type="ARBA" id="ARBA00010617"/>
    </source>
</evidence>
<dbReference type="SUPFAM" id="SSF48264">
    <property type="entry name" value="Cytochrome P450"/>
    <property type="match status" value="1"/>
</dbReference>
<dbReference type="PANTHER" id="PTHR47944:SF4">
    <property type="entry name" value="OS09G0441700 PROTEIN"/>
    <property type="match status" value="1"/>
</dbReference>
<keyword evidence="4 7" id="KW-0560">Oxidoreductase</keyword>
<gene>
    <name evidence="8" type="ORF">EJB05_48814</name>
</gene>
<comment type="cofactor">
    <cofactor evidence="6">
        <name>heme</name>
        <dbReference type="ChEBI" id="CHEBI:30413"/>
    </cofactor>
</comment>
<evidence type="ECO:0000256" key="6">
    <source>
        <dbReference type="PIRSR" id="PIRSR602403-1"/>
    </source>
</evidence>
<evidence type="ECO:0000256" key="3">
    <source>
        <dbReference type="ARBA" id="ARBA00022723"/>
    </source>
</evidence>
<dbReference type="InterPro" id="IPR002403">
    <property type="entry name" value="Cyt_P450_E_grp-IV"/>
</dbReference>
<reference evidence="8 9" key="1">
    <citation type="journal article" date="2019" name="Sci. Rep.">
        <title>A high-quality genome of Eragrostis curvula grass provides insights into Poaceae evolution and supports new strategies to enhance forage quality.</title>
        <authorList>
            <person name="Carballo J."/>
            <person name="Santos B.A.C.M."/>
            <person name="Zappacosta D."/>
            <person name="Garbus I."/>
            <person name="Selva J.P."/>
            <person name="Gallo C.A."/>
            <person name="Diaz A."/>
            <person name="Albertini E."/>
            <person name="Caccamo M."/>
            <person name="Echenique V."/>
        </authorList>
    </citation>
    <scope>NUCLEOTIDE SEQUENCE [LARGE SCALE GENOMIC DNA]</scope>
    <source>
        <strain evidence="9">cv. Victoria</strain>
        <tissue evidence="8">Leaf</tissue>
    </source>
</reference>
<protein>
    <recommendedName>
        <fullName evidence="10">Cytochrome P450</fullName>
    </recommendedName>
</protein>
<dbReference type="InterPro" id="IPR001128">
    <property type="entry name" value="Cyt_P450"/>
</dbReference>
<evidence type="ECO:0008006" key="10">
    <source>
        <dbReference type="Google" id="ProtNLM"/>
    </source>
</evidence>
<dbReference type="InterPro" id="IPR036396">
    <property type="entry name" value="Cyt_P450_sf"/>
</dbReference>
<keyword evidence="2 6" id="KW-0349">Heme</keyword>
<dbReference type="EMBL" id="RWGY01000051">
    <property type="protein sequence ID" value="TVU05645.1"/>
    <property type="molecule type" value="Genomic_DNA"/>
</dbReference>
<evidence type="ECO:0000256" key="7">
    <source>
        <dbReference type="RuleBase" id="RU000461"/>
    </source>
</evidence>
<evidence type="ECO:0000256" key="4">
    <source>
        <dbReference type="ARBA" id="ARBA00023002"/>
    </source>
</evidence>
<dbReference type="Gramene" id="TVU05645">
    <property type="protein sequence ID" value="TVU05645"/>
    <property type="gene ID" value="EJB05_48814"/>
</dbReference>
<accession>A0A5J9T2U5</accession>
<dbReference type="PROSITE" id="PS00086">
    <property type="entry name" value="CYTOCHROME_P450"/>
    <property type="match status" value="1"/>
</dbReference>
<dbReference type="OrthoDB" id="686577at2759"/>
<evidence type="ECO:0000313" key="9">
    <source>
        <dbReference type="Proteomes" id="UP000324897"/>
    </source>
</evidence>
<name>A0A5J9T2U5_9POAL</name>
<keyword evidence="7" id="KW-0503">Monooxygenase</keyword>
<dbReference type="PANTHER" id="PTHR47944">
    <property type="entry name" value="CYTOCHROME P450 98A9"/>
    <property type="match status" value="1"/>
</dbReference>